<protein>
    <submittedName>
        <fullName evidence="2 3">Uncharacterized protein</fullName>
    </submittedName>
</protein>
<evidence type="ECO:0000313" key="2">
    <source>
        <dbReference type="EMBL" id="EKX31841.1"/>
    </source>
</evidence>
<sequence>MDEYNRLVDILARELASGTNVDMEEMRQSINNCLTVDDDETRDRWNALMNNHLADIWGALRMISVGLRYGLQLTPILKQRLWDFVNKNAMRQARKNTQDFYGTHYHDPDMIKANLYLAFLIQKIVKCMPDEQIIDGLEQCRITFTRYTSYIAEGTTDSWIAYISTMESILRQFRNIHSQAQRILQRPRNHRFDYILAKIIQNTEDMLSSMDPYDELVDMFIRRFRRPHGPPAHVLREQVRACFTQDNEVTQRMWNENIGPNLGILGLELHIILSCIRRNMRMTNLIRTRLWSFVHTQCMRRAEEYVSNFNQSHFPDKMHAIINLISLFTSVRLISAALGDERPLPETPHLVQSMLVAIYMHPNASDTMETRMDDYIRRMHDFTRAWRSIWSRIEPILQRPSRHSFAYIAAKIMDSVHSVLVVLIEERIEHTRNVLQNRQPPPPREEEYEEEEWSDMGGSDMSEDDAV</sequence>
<reference evidence="2 4" key="1">
    <citation type="journal article" date="2012" name="Nature">
        <title>Algal genomes reveal evolutionary mosaicism and the fate of nucleomorphs.</title>
        <authorList>
            <consortium name="DOE Joint Genome Institute"/>
            <person name="Curtis B.A."/>
            <person name="Tanifuji G."/>
            <person name="Burki F."/>
            <person name="Gruber A."/>
            <person name="Irimia M."/>
            <person name="Maruyama S."/>
            <person name="Arias M.C."/>
            <person name="Ball S.G."/>
            <person name="Gile G.H."/>
            <person name="Hirakawa Y."/>
            <person name="Hopkins J.F."/>
            <person name="Kuo A."/>
            <person name="Rensing S.A."/>
            <person name="Schmutz J."/>
            <person name="Symeonidi A."/>
            <person name="Elias M."/>
            <person name="Eveleigh R.J."/>
            <person name="Herman E.K."/>
            <person name="Klute M.J."/>
            <person name="Nakayama T."/>
            <person name="Obornik M."/>
            <person name="Reyes-Prieto A."/>
            <person name="Armbrust E.V."/>
            <person name="Aves S.J."/>
            <person name="Beiko R.G."/>
            <person name="Coutinho P."/>
            <person name="Dacks J.B."/>
            <person name="Durnford D.G."/>
            <person name="Fast N.M."/>
            <person name="Green B.R."/>
            <person name="Grisdale C.J."/>
            <person name="Hempel F."/>
            <person name="Henrissat B."/>
            <person name="Hoppner M.P."/>
            <person name="Ishida K."/>
            <person name="Kim E."/>
            <person name="Koreny L."/>
            <person name="Kroth P.G."/>
            <person name="Liu Y."/>
            <person name="Malik S.B."/>
            <person name="Maier U.G."/>
            <person name="McRose D."/>
            <person name="Mock T."/>
            <person name="Neilson J.A."/>
            <person name="Onodera N.T."/>
            <person name="Poole A.M."/>
            <person name="Pritham E.J."/>
            <person name="Richards T.A."/>
            <person name="Rocap G."/>
            <person name="Roy S.W."/>
            <person name="Sarai C."/>
            <person name="Schaack S."/>
            <person name="Shirato S."/>
            <person name="Slamovits C.H."/>
            <person name="Spencer D.F."/>
            <person name="Suzuki S."/>
            <person name="Worden A.Z."/>
            <person name="Zauner S."/>
            <person name="Barry K."/>
            <person name="Bell C."/>
            <person name="Bharti A.K."/>
            <person name="Crow J.A."/>
            <person name="Grimwood J."/>
            <person name="Kramer R."/>
            <person name="Lindquist E."/>
            <person name="Lucas S."/>
            <person name="Salamov A."/>
            <person name="McFadden G.I."/>
            <person name="Lane C.E."/>
            <person name="Keeling P.J."/>
            <person name="Gray M.W."/>
            <person name="Grigoriev I.V."/>
            <person name="Archibald J.M."/>
        </authorList>
    </citation>
    <scope>NUCLEOTIDE SEQUENCE</scope>
    <source>
        <strain evidence="2 4">CCMP2712</strain>
    </source>
</reference>
<dbReference type="EMBL" id="JH993231">
    <property type="protein sequence ID" value="EKX31841.1"/>
    <property type="molecule type" value="Genomic_DNA"/>
</dbReference>
<gene>
    <name evidence="2" type="ORF">GUITHDRAFT_121959</name>
</gene>
<proteinExistence type="predicted"/>
<evidence type="ECO:0000256" key="1">
    <source>
        <dbReference type="SAM" id="MobiDB-lite"/>
    </source>
</evidence>
<dbReference type="KEGG" id="gtt:GUITHDRAFT_121959"/>
<dbReference type="AlphaFoldDB" id="L1I6I8"/>
<name>L1I6I8_GUITC</name>
<dbReference type="GeneID" id="17288565"/>
<dbReference type="RefSeq" id="XP_005818821.1">
    <property type="nucleotide sequence ID" value="XM_005818764.1"/>
</dbReference>
<accession>L1I6I8</accession>
<keyword evidence="4" id="KW-1185">Reference proteome</keyword>
<dbReference type="HOGENOM" id="CLU_585885_0_0_1"/>
<dbReference type="EnsemblProtists" id="EKX31841">
    <property type="protein sequence ID" value="EKX31841"/>
    <property type="gene ID" value="GUITHDRAFT_121959"/>
</dbReference>
<dbReference type="Proteomes" id="UP000011087">
    <property type="component" value="Unassembled WGS sequence"/>
</dbReference>
<dbReference type="PaxDb" id="55529-EKX31841"/>
<feature type="region of interest" description="Disordered" evidence="1">
    <location>
        <begin position="434"/>
        <end position="467"/>
    </location>
</feature>
<reference evidence="3" key="3">
    <citation type="submission" date="2016-03" db="UniProtKB">
        <authorList>
            <consortium name="EnsemblProtists"/>
        </authorList>
    </citation>
    <scope>IDENTIFICATION</scope>
</reference>
<organism evidence="2">
    <name type="scientific">Guillardia theta (strain CCMP2712)</name>
    <name type="common">Cryptophyte</name>
    <dbReference type="NCBI Taxonomy" id="905079"/>
    <lineage>
        <taxon>Eukaryota</taxon>
        <taxon>Cryptophyceae</taxon>
        <taxon>Pyrenomonadales</taxon>
        <taxon>Geminigeraceae</taxon>
        <taxon>Guillardia</taxon>
    </lineage>
</organism>
<evidence type="ECO:0000313" key="3">
    <source>
        <dbReference type="EnsemblProtists" id="EKX31841"/>
    </source>
</evidence>
<reference evidence="4" key="2">
    <citation type="submission" date="2012-11" db="EMBL/GenBank/DDBJ databases">
        <authorList>
            <person name="Kuo A."/>
            <person name="Curtis B.A."/>
            <person name="Tanifuji G."/>
            <person name="Burki F."/>
            <person name="Gruber A."/>
            <person name="Irimia M."/>
            <person name="Maruyama S."/>
            <person name="Arias M.C."/>
            <person name="Ball S.G."/>
            <person name="Gile G.H."/>
            <person name="Hirakawa Y."/>
            <person name="Hopkins J.F."/>
            <person name="Rensing S.A."/>
            <person name="Schmutz J."/>
            <person name="Symeonidi A."/>
            <person name="Elias M."/>
            <person name="Eveleigh R.J."/>
            <person name="Herman E.K."/>
            <person name="Klute M.J."/>
            <person name="Nakayama T."/>
            <person name="Obornik M."/>
            <person name="Reyes-Prieto A."/>
            <person name="Armbrust E.V."/>
            <person name="Aves S.J."/>
            <person name="Beiko R.G."/>
            <person name="Coutinho P."/>
            <person name="Dacks J.B."/>
            <person name="Durnford D.G."/>
            <person name="Fast N.M."/>
            <person name="Green B.R."/>
            <person name="Grisdale C."/>
            <person name="Hempe F."/>
            <person name="Henrissat B."/>
            <person name="Hoppner M.P."/>
            <person name="Ishida K.-I."/>
            <person name="Kim E."/>
            <person name="Koreny L."/>
            <person name="Kroth P.G."/>
            <person name="Liu Y."/>
            <person name="Malik S.-B."/>
            <person name="Maier U.G."/>
            <person name="McRose D."/>
            <person name="Mock T."/>
            <person name="Neilson J.A."/>
            <person name="Onodera N.T."/>
            <person name="Poole A.M."/>
            <person name="Pritham E.J."/>
            <person name="Richards T.A."/>
            <person name="Rocap G."/>
            <person name="Roy S.W."/>
            <person name="Sarai C."/>
            <person name="Schaack S."/>
            <person name="Shirato S."/>
            <person name="Slamovits C.H."/>
            <person name="Spencer D.F."/>
            <person name="Suzuki S."/>
            <person name="Worden A.Z."/>
            <person name="Zauner S."/>
            <person name="Barry K."/>
            <person name="Bell C."/>
            <person name="Bharti A.K."/>
            <person name="Crow J.A."/>
            <person name="Grimwood J."/>
            <person name="Kramer R."/>
            <person name="Lindquist E."/>
            <person name="Lucas S."/>
            <person name="Salamov A."/>
            <person name="McFadden G.I."/>
            <person name="Lane C.E."/>
            <person name="Keeling P.J."/>
            <person name="Gray M.W."/>
            <person name="Grigoriev I.V."/>
            <person name="Archibald J.M."/>
        </authorList>
    </citation>
    <scope>NUCLEOTIDE SEQUENCE</scope>
    <source>
        <strain evidence="4">CCMP2712</strain>
    </source>
</reference>
<evidence type="ECO:0000313" key="4">
    <source>
        <dbReference type="Proteomes" id="UP000011087"/>
    </source>
</evidence>